<reference evidence="2 3" key="1">
    <citation type="submission" date="2019-10" db="EMBL/GenBank/DDBJ databases">
        <title>Deinococcus sp. isolated from soil.</title>
        <authorList>
            <person name="Li Y."/>
            <person name="Wang J."/>
        </authorList>
    </citation>
    <scope>NUCLEOTIDE SEQUENCE [LARGE SCALE GENOMIC DNA]</scope>
    <source>
        <strain evidence="2 3">SDU3-2</strain>
    </source>
</reference>
<feature type="signal peptide" evidence="1">
    <location>
        <begin position="1"/>
        <end position="25"/>
    </location>
</feature>
<sequence length="243" mass="26355">MITLPGSFSMRLLGVGALCVSLLTACPGPGPRPTPYLPPSQLSFTFPTVQDTTDVKLAAVAFVKDEKTGGYQSQVVTFTPLSGPAASSATLFLDGYRLDTWAKNPACTTPFLGGETAGMQEVTVTPNTVRTCNLYFMLFRDANRNGAPESGEVLYETHDLYSYATEAFTYRFVSPDGRSTETGTRTKGWSLVRHQVLQPSATPGRYLVSMNSLPSADERLNIRLHERTDYFTSQGLSLGGGQK</sequence>
<dbReference type="Proteomes" id="UP000484842">
    <property type="component" value="Unassembled WGS sequence"/>
</dbReference>
<dbReference type="RefSeq" id="WP_152870960.1">
    <property type="nucleotide sequence ID" value="NZ_WBSL01000002.1"/>
</dbReference>
<feature type="chain" id="PRO_5031072771" description="Lipoprotein" evidence="1">
    <location>
        <begin position="26"/>
        <end position="243"/>
    </location>
</feature>
<evidence type="ECO:0000313" key="3">
    <source>
        <dbReference type="Proteomes" id="UP000484842"/>
    </source>
</evidence>
<gene>
    <name evidence="2" type="ORF">F8S09_08180</name>
</gene>
<keyword evidence="3" id="KW-1185">Reference proteome</keyword>
<evidence type="ECO:0000313" key="2">
    <source>
        <dbReference type="EMBL" id="MPY66670.1"/>
    </source>
</evidence>
<dbReference type="AlphaFoldDB" id="A0A7X1TRE8"/>
<protein>
    <recommendedName>
        <fullName evidence="4">Lipoprotein</fullName>
    </recommendedName>
</protein>
<keyword evidence="1" id="KW-0732">Signal</keyword>
<proteinExistence type="predicted"/>
<organism evidence="2 3">
    <name type="scientific">Deinococcus terrestris</name>
    <dbReference type="NCBI Taxonomy" id="2651870"/>
    <lineage>
        <taxon>Bacteria</taxon>
        <taxon>Thermotogati</taxon>
        <taxon>Deinococcota</taxon>
        <taxon>Deinococci</taxon>
        <taxon>Deinococcales</taxon>
        <taxon>Deinococcaceae</taxon>
        <taxon>Deinococcus</taxon>
    </lineage>
</organism>
<dbReference type="EMBL" id="WBSL01000002">
    <property type="protein sequence ID" value="MPY66670.1"/>
    <property type="molecule type" value="Genomic_DNA"/>
</dbReference>
<comment type="caution">
    <text evidence="2">The sequence shown here is derived from an EMBL/GenBank/DDBJ whole genome shotgun (WGS) entry which is preliminary data.</text>
</comment>
<name>A0A7X1TRE8_9DEIO</name>
<evidence type="ECO:0008006" key="4">
    <source>
        <dbReference type="Google" id="ProtNLM"/>
    </source>
</evidence>
<evidence type="ECO:0000256" key="1">
    <source>
        <dbReference type="SAM" id="SignalP"/>
    </source>
</evidence>
<accession>A0A7X1TRE8</accession>